<feature type="region of interest" description="Disordered" evidence="23">
    <location>
        <begin position="1480"/>
        <end position="1501"/>
    </location>
</feature>
<keyword evidence="9" id="KW-0677">Repeat</keyword>
<evidence type="ECO:0000259" key="24">
    <source>
        <dbReference type="PROSITE" id="PS50011"/>
    </source>
</evidence>
<comment type="similarity">
    <text evidence="3">In the C-terminal section; belongs to the TRAFAC class myosin-kinesin ATPase superfamily. Myosin family.</text>
</comment>
<evidence type="ECO:0000256" key="7">
    <source>
        <dbReference type="ARBA" id="ARBA00022606"/>
    </source>
</evidence>
<dbReference type="InterPro" id="IPR000719">
    <property type="entry name" value="Prot_kinase_dom"/>
</dbReference>
<keyword evidence="7" id="KW-0716">Sensory transduction</keyword>
<evidence type="ECO:0000256" key="14">
    <source>
        <dbReference type="ARBA" id="ARBA00023175"/>
    </source>
</evidence>
<dbReference type="SMART" id="SM00220">
    <property type="entry name" value="S_TKc"/>
    <property type="match status" value="1"/>
</dbReference>
<dbReference type="CDD" id="cd21956">
    <property type="entry name" value="MBD_Myo3a"/>
    <property type="match status" value="1"/>
</dbReference>
<evidence type="ECO:0000256" key="16">
    <source>
        <dbReference type="ARBA" id="ARBA00023212"/>
    </source>
</evidence>
<evidence type="ECO:0000256" key="12">
    <source>
        <dbReference type="ARBA" id="ARBA00022840"/>
    </source>
</evidence>
<feature type="region of interest" description="Disordered" evidence="23">
    <location>
        <begin position="1268"/>
        <end position="1343"/>
    </location>
</feature>
<feature type="region of interest" description="Disordered" evidence="23">
    <location>
        <begin position="1579"/>
        <end position="1618"/>
    </location>
</feature>
<feature type="compositionally biased region" description="Polar residues" evidence="23">
    <location>
        <begin position="1145"/>
        <end position="1160"/>
    </location>
</feature>
<sequence>MLPLIGKTIIFDNFPDPSDTWEITETIGKGTYGKVFKVLNKKNGQKAAVKILDPIHDIDEEIEAEYNILKTLSDHPNVVKFYGMYFRKDKINGDKLWLVLELCNGGSVTDLVKGFLKKGKRMNEPIIAYILREALMGLQHLHNNKTIHRDVKGNNILLTTEGGVKLVDFGVSAQLTSTWHRRNTSVGTPFWMAPEVIACEQQLDTTYDARCDTWSLGITAIELGDGDPPLAELHPMRALFKIPRNPPPKLRQPEIWSAEFNDFISKCLTKDYEKRPTVSDLLQHKFITQIEGKDVMLQKQLMEFIDIYQCMGGTEKARHERIHTKKSNFNRPLISSLKDVDDLATLEVLDEHTVSEQLEKCYSRDQIYIYVGDILLALNPFQSLGLYSKEHSKLYIGAKRTANPPHIFAVADLGYQSMVTYNSDQCIVISGESGAGKTESAHLLVQQLTVLGKANNITLQEKILQVNNLVEAFGNACTNINDNSSRFGKYLEMKFTSSGAVVGAQIYEYLLEKSRVIHQALGEKNFHVFYYIYAGLAEKKKLAHYKLPENKPPRYLQNDHLRTIQDMMNNSFYKSQYELIEQCFKVIGFTMEQLGSVYSILAAILNVGNIEFSSVATEHQVDKSHISNLAALENSASLLCIQAEELQEALTSHCVVTRGETIIRPNTVEKATDVRDAMAKTLYGRLFSWIVNRINSLLKHDTSPSGNGDELSIGILDIFGFENFKKNSFEQLCINIANEQIQYYFNQHVFAWEQNEYVNEDVDARVIEYEDNRPILDMFLQKPMGLLSLLDEESRFPKATDQTLIEKFEDNLKSQYFWRPKRMELSFGIHHFAGKVLYNASGFLAKNRDTLPTDIVLLLRSSENNVIRELVNHPLTKTGNLPHSKSKNIINYQMRTSEKSINLTKGETGETTRHARETTNMRTQTVASYFRYSLMDLLSKMVVGQPHFVRCIKPNNERQARKYDKEKVLLQLRYTGLLETARIRRLGYSHRILFANFIKRYQVLCYKWSEEPPVSPDTCAAILEKAGLDNWALGKTKVFLKYYHVEQLNLMRKEAIDKLILIQACVRGFLGSRRYQKLQEKRKESAIKIQSAARGLLVRKQRKETVNTKNTAVTAIQTHDQEFDYKKNFENKRELFMKKQAENAAPSNERISPTPNNKTSTFKDEEEATNAVESNNRGYNTLKKMNNVYGEEAKQELYPVGDPWTEVSPRQKYMKDLEENNKISKEEKEGTVIQNYYQSYVEERNPEDLKAGYLERKAISERPSYPGLWSAENETKPPSFKQPLQPSLSQRSVYQNEDSKEKERKTSVVTQNAPTCSPQRSHLRHGMAKESQTEPPTQAQDEEDKAAMFIQSKYRGYRRRQQLRKDRRSSFKNQNIAPTMTEVARNTHNLYSYSTKHEESYNINMRNDKDSKAISEKEACDLAMFSKQISKLSEEYFILQKKLNEMILSQQLKPLYLGVYPHKPINRRFSPQQFLSGISKGEEPKILRPPRRPRKPKTLNNPEDCTYYYLLHKSIQEEKRRPRKDSQGKLLDLEDFYYKEFLPNHSGPKEHNPNLQEQRQQRELQNQCFKADERCWAVEDPEKEEDEEEGENGPSSNPYDYRRLLRKTSQRRRLVQQV</sequence>
<evidence type="ECO:0000256" key="1">
    <source>
        <dbReference type="ARBA" id="ARBA00004245"/>
    </source>
</evidence>
<keyword evidence="18" id="KW-0844">Vision</keyword>
<dbReference type="CDD" id="cd23767">
    <property type="entry name" value="IQCD"/>
    <property type="match status" value="1"/>
</dbReference>
<keyword evidence="11" id="KW-0418">Kinase</keyword>
<dbReference type="Pfam" id="PF00069">
    <property type="entry name" value="Pkinase"/>
    <property type="match status" value="1"/>
</dbReference>
<dbReference type="Pfam" id="PF00612">
    <property type="entry name" value="IQ"/>
    <property type="match status" value="2"/>
</dbReference>
<evidence type="ECO:0000256" key="11">
    <source>
        <dbReference type="ARBA" id="ARBA00022777"/>
    </source>
</evidence>
<dbReference type="EC" id="2.7.11.1" evidence="4"/>
<dbReference type="PROSITE" id="PS50096">
    <property type="entry name" value="IQ"/>
    <property type="match status" value="3"/>
</dbReference>
<feature type="region of interest" description="Disordered" evidence="23">
    <location>
        <begin position="1141"/>
        <end position="1164"/>
    </location>
</feature>
<dbReference type="SMART" id="SM00015">
    <property type="entry name" value="IQ"/>
    <property type="match status" value="3"/>
</dbReference>
<gene>
    <name evidence="26" type="ORF">MPIPNATIZW_LOCUS1131</name>
</gene>
<dbReference type="InterPro" id="IPR027417">
    <property type="entry name" value="P-loop_NTPase"/>
</dbReference>
<keyword evidence="27" id="KW-1185">Reference proteome</keyword>
<keyword evidence="14 21" id="KW-0505">Motor protein</keyword>
<evidence type="ECO:0000256" key="4">
    <source>
        <dbReference type="ARBA" id="ARBA00012513"/>
    </source>
</evidence>
<dbReference type="SUPFAM" id="SSF52540">
    <property type="entry name" value="P-loop containing nucleoside triphosphate hydrolases"/>
    <property type="match status" value="1"/>
</dbReference>
<feature type="compositionally biased region" description="Acidic residues" evidence="23">
    <location>
        <begin position="1579"/>
        <end position="1591"/>
    </location>
</feature>
<feature type="region of interest" description="Actin-binding" evidence="21">
    <location>
        <begin position="934"/>
        <end position="956"/>
    </location>
</feature>
<dbReference type="Proteomes" id="UP001314169">
    <property type="component" value="Chromosome 1"/>
</dbReference>
<evidence type="ECO:0000256" key="19">
    <source>
        <dbReference type="ARBA" id="ARBA00047899"/>
    </source>
</evidence>
<evidence type="ECO:0000256" key="22">
    <source>
        <dbReference type="PROSITE-ProRule" id="PRU10141"/>
    </source>
</evidence>
<evidence type="ECO:0000256" key="3">
    <source>
        <dbReference type="ARBA" id="ARBA00006998"/>
    </source>
</evidence>
<dbReference type="Gene3D" id="1.20.5.190">
    <property type="match status" value="1"/>
</dbReference>
<keyword evidence="10 21" id="KW-0547">Nucleotide-binding</keyword>
<comment type="subcellular location">
    <subcellularLocation>
        <location evidence="2">Cell projection</location>
    </subcellularLocation>
    <subcellularLocation>
        <location evidence="1">Cytoplasm</location>
        <location evidence="1">Cytoskeleton</location>
    </subcellularLocation>
</comment>
<feature type="compositionally biased region" description="Basic residues" evidence="23">
    <location>
        <begin position="1604"/>
        <end position="1618"/>
    </location>
</feature>
<dbReference type="Gene3D" id="6.20.240.20">
    <property type="match status" value="1"/>
</dbReference>
<dbReference type="PROSITE" id="PS00107">
    <property type="entry name" value="PROTEIN_KINASE_ATP"/>
    <property type="match status" value="1"/>
</dbReference>
<protein>
    <recommendedName>
        <fullName evidence="4">non-specific serine/threonine protein kinase</fullName>
        <ecNumber evidence="4">2.7.11.1</ecNumber>
    </recommendedName>
</protein>
<keyword evidence="6" id="KW-0723">Serine/threonine-protein kinase</keyword>
<dbReference type="PRINTS" id="PR00193">
    <property type="entry name" value="MYOSINHEAVY"/>
</dbReference>
<dbReference type="PANTHER" id="PTHR46256">
    <property type="entry name" value="AGAP011099-PA"/>
    <property type="match status" value="1"/>
</dbReference>
<evidence type="ECO:0000256" key="10">
    <source>
        <dbReference type="ARBA" id="ARBA00022741"/>
    </source>
</evidence>
<feature type="compositionally biased region" description="Basic and acidic residues" evidence="23">
    <location>
        <begin position="1297"/>
        <end position="1306"/>
    </location>
</feature>
<dbReference type="InterPro" id="IPR017441">
    <property type="entry name" value="Protein_kinase_ATP_BS"/>
</dbReference>
<evidence type="ECO:0000256" key="21">
    <source>
        <dbReference type="PROSITE-ProRule" id="PRU00782"/>
    </source>
</evidence>
<dbReference type="Gene3D" id="1.10.510.10">
    <property type="entry name" value="Transferase(Phosphotransferase) domain 1"/>
    <property type="match status" value="1"/>
</dbReference>
<keyword evidence="12 21" id="KW-0067">ATP-binding</keyword>
<evidence type="ECO:0000256" key="15">
    <source>
        <dbReference type="ARBA" id="ARBA00023203"/>
    </source>
</evidence>
<evidence type="ECO:0000256" key="6">
    <source>
        <dbReference type="ARBA" id="ARBA00022527"/>
    </source>
</evidence>
<keyword evidence="13 21" id="KW-0518">Myosin</keyword>
<comment type="similarity">
    <text evidence="21">Belongs to the TRAFAC class myosin-kinesin ATPase superfamily. Myosin family.</text>
</comment>
<evidence type="ECO:0000256" key="8">
    <source>
        <dbReference type="ARBA" id="ARBA00022679"/>
    </source>
</evidence>
<evidence type="ECO:0000256" key="13">
    <source>
        <dbReference type="ARBA" id="ARBA00023123"/>
    </source>
</evidence>
<keyword evidence="8" id="KW-0808">Transferase</keyword>
<evidence type="ECO:0000256" key="5">
    <source>
        <dbReference type="ARBA" id="ARBA00022490"/>
    </source>
</evidence>
<dbReference type="InterPro" id="IPR036083">
    <property type="entry name" value="MYSc_Myo3"/>
</dbReference>
<dbReference type="Pfam" id="PF00063">
    <property type="entry name" value="Myosin_head"/>
    <property type="match status" value="1"/>
</dbReference>
<comment type="catalytic activity">
    <reaction evidence="20">
        <text>L-seryl-[protein] + ATP = O-phospho-L-seryl-[protein] + ADP + H(+)</text>
        <dbReference type="Rhea" id="RHEA:17989"/>
        <dbReference type="Rhea" id="RHEA-COMP:9863"/>
        <dbReference type="Rhea" id="RHEA-COMP:11604"/>
        <dbReference type="ChEBI" id="CHEBI:15378"/>
        <dbReference type="ChEBI" id="CHEBI:29999"/>
        <dbReference type="ChEBI" id="CHEBI:30616"/>
        <dbReference type="ChEBI" id="CHEBI:83421"/>
        <dbReference type="ChEBI" id="CHEBI:456216"/>
        <dbReference type="EC" id="2.7.11.1"/>
    </reaction>
</comment>
<keyword evidence="5" id="KW-0963">Cytoplasm</keyword>
<dbReference type="InterPro" id="IPR036961">
    <property type="entry name" value="Kinesin_motor_dom_sf"/>
</dbReference>
<keyword evidence="17" id="KW-0966">Cell projection</keyword>
<feature type="region of interest" description="Disordered" evidence="23">
    <location>
        <begin position="1542"/>
        <end position="1564"/>
    </location>
</feature>
<dbReference type="Gene3D" id="3.40.850.10">
    <property type="entry name" value="Kinesin motor domain"/>
    <property type="match status" value="1"/>
</dbReference>
<dbReference type="EMBL" id="OY882858">
    <property type="protein sequence ID" value="CAK6432825.1"/>
    <property type="molecule type" value="Genomic_DNA"/>
</dbReference>
<dbReference type="InterPro" id="IPR011009">
    <property type="entry name" value="Kinase-like_dom_sf"/>
</dbReference>
<evidence type="ECO:0000313" key="27">
    <source>
        <dbReference type="Proteomes" id="UP001314169"/>
    </source>
</evidence>
<feature type="domain" description="Protein kinase" evidence="24">
    <location>
        <begin position="21"/>
        <end position="287"/>
    </location>
</feature>
<dbReference type="CDD" id="cd01379">
    <property type="entry name" value="MYSc_Myo3"/>
    <property type="match status" value="1"/>
</dbReference>
<dbReference type="InterPro" id="IPR000048">
    <property type="entry name" value="IQ_motif_EF-hand-BS"/>
</dbReference>
<evidence type="ECO:0000256" key="20">
    <source>
        <dbReference type="ARBA" id="ARBA00048679"/>
    </source>
</evidence>
<proteinExistence type="inferred from homology"/>
<evidence type="ECO:0000259" key="25">
    <source>
        <dbReference type="PROSITE" id="PS51456"/>
    </source>
</evidence>
<feature type="binding site" evidence="22">
    <location>
        <position position="50"/>
    </location>
    <ligand>
        <name>ATP</name>
        <dbReference type="ChEBI" id="CHEBI:30616"/>
    </ligand>
</feature>
<feature type="compositionally biased region" description="Polar residues" evidence="23">
    <location>
        <begin position="1307"/>
        <end position="1320"/>
    </location>
</feature>
<evidence type="ECO:0000256" key="9">
    <source>
        <dbReference type="ARBA" id="ARBA00022737"/>
    </source>
</evidence>
<name>A0ABN9Z3F0_PIPNA</name>
<dbReference type="PROSITE" id="PS50011">
    <property type="entry name" value="PROTEIN_KINASE_DOM"/>
    <property type="match status" value="1"/>
</dbReference>
<feature type="compositionally biased region" description="Basic residues" evidence="23">
    <location>
        <begin position="1488"/>
        <end position="1497"/>
    </location>
</feature>
<organism evidence="26 27">
    <name type="scientific">Pipistrellus nathusii</name>
    <name type="common">Nathusius' pipistrelle</name>
    <dbReference type="NCBI Taxonomy" id="59473"/>
    <lineage>
        <taxon>Eukaryota</taxon>
        <taxon>Metazoa</taxon>
        <taxon>Chordata</taxon>
        <taxon>Craniata</taxon>
        <taxon>Vertebrata</taxon>
        <taxon>Euteleostomi</taxon>
        <taxon>Mammalia</taxon>
        <taxon>Eutheria</taxon>
        <taxon>Laurasiatheria</taxon>
        <taxon>Chiroptera</taxon>
        <taxon>Yangochiroptera</taxon>
        <taxon>Vespertilionidae</taxon>
        <taxon>Pipistrellus</taxon>
    </lineage>
</organism>
<reference evidence="26" key="1">
    <citation type="submission" date="2023-12" db="EMBL/GenBank/DDBJ databases">
        <authorList>
            <person name="Brown T."/>
        </authorList>
    </citation>
    <scope>NUCLEOTIDE SEQUENCE</scope>
</reference>
<feature type="compositionally biased region" description="Low complexity" evidence="23">
    <location>
        <begin position="1554"/>
        <end position="1564"/>
    </location>
</feature>
<evidence type="ECO:0000313" key="26">
    <source>
        <dbReference type="EMBL" id="CAK6432825.1"/>
    </source>
</evidence>
<dbReference type="InterPro" id="IPR001609">
    <property type="entry name" value="Myosin_head_motor_dom-like"/>
</dbReference>
<feature type="binding site" evidence="21">
    <location>
        <begin position="431"/>
        <end position="438"/>
    </location>
    <ligand>
        <name>ATP</name>
        <dbReference type="ChEBI" id="CHEBI:30616"/>
    </ligand>
</feature>
<dbReference type="SMART" id="SM00242">
    <property type="entry name" value="MYSc"/>
    <property type="match status" value="1"/>
</dbReference>
<dbReference type="Gene3D" id="1.10.10.820">
    <property type="match status" value="1"/>
</dbReference>
<feature type="domain" description="Myosin motor" evidence="25">
    <location>
        <begin position="338"/>
        <end position="1053"/>
    </location>
</feature>
<keyword evidence="15 21" id="KW-0009">Actin-binding</keyword>
<dbReference type="PROSITE" id="PS51456">
    <property type="entry name" value="MYOSIN_MOTOR"/>
    <property type="match status" value="1"/>
</dbReference>
<evidence type="ECO:0000256" key="2">
    <source>
        <dbReference type="ARBA" id="ARBA00004316"/>
    </source>
</evidence>
<evidence type="ECO:0000256" key="23">
    <source>
        <dbReference type="SAM" id="MobiDB-lite"/>
    </source>
</evidence>
<keyword evidence="16" id="KW-0206">Cytoskeleton</keyword>
<dbReference type="PANTHER" id="PTHR46256:SF4">
    <property type="entry name" value="MYOSIN-IIIA"/>
    <property type="match status" value="1"/>
</dbReference>
<dbReference type="InterPro" id="IPR052409">
    <property type="entry name" value="Myosin-III_kinase_activity"/>
</dbReference>
<dbReference type="SUPFAM" id="SSF56112">
    <property type="entry name" value="Protein kinase-like (PK-like)"/>
    <property type="match status" value="1"/>
</dbReference>
<dbReference type="Gene3D" id="1.20.58.530">
    <property type="match status" value="1"/>
</dbReference>
<feature type="compositionally biased region" description="Polar residues" evidence="23">
    <location>
        <begin position="1282"/>
        <end position="1296"/>
    </location>
</feature>
<evidence type="ECO:0000256" key="17">
    <source>
        <dbReference type="ARBA" id="ARBA00023273"/>
    </source>
</evidence>
<dbReference type="Gene3D" id="1.20.120.720">
    <property type="entry name" value="Myosin VI head, motor domain, U50 subdomain"/>
    <property type="match status" value="1"/>
</dbReference>
<comment type="catalytic activity">
    <reaction evidence="19">
        <text>L-threonyl-[protein] + ATP = O-phospho-L-threonyl-[protein] + ADP + H(+)</text>
        <dbReference type="Rhea" id="RHEA:46608"/>
        <dbReference type="Rhea" id="RHEA-COMP:11060"/>
        <dbReference type="Rhea" id="RHEA-COMP:11605"/>
        <dbReference type="ChEBI" id="CHEBI:15378"/>
        <dbReference type="ChEBI" id="CHEBI:30013"/>
        <dbReference type="ChEBI" id="CHEBI:30616"/>
        <dbReference type="ChEBI" id="CHEBI:61977"/>
        <dbReference type="ChEBI" id="CHEBI:456216"/>
        <dbReference type="EC" id="2.7.11.1"/>
    </reaction>
</comment>
<accession>A0ABN9Z3F0</accession>
<evidence type="ECO:0000256" key="18">
    <source>
        <dbReference type="ARBA" id="ARBA00023305"/>
    </source>
</evidence>